<dbReference type="Proteomes" id="UP001235760">
    <property type="component" value="Unassembled WGS sequence"/>
</dbReference>
<keyword evidence="3" id="KW-0597">Phosphoprotein</keyword>
<evidence type="ECO:0000256" key="1">
    <source>
        <dbReference type="ARBA" id="ARBA00000085"/>
    </source>
</evidence>
<organism evidence="6 7">
    <name type="scientific">Leptothrix discophora</name>
    <dbReference type="NCBI Taxonomy" id="89"/>
    <lineage>
        <taxon>Bacteria</taxon>
        <taxon>Pseudomonadati</taxon>
        <taxon>Pseudomonadota</taxon>
        <taxon>Betaproteobacteria</taxon>
        <taxon>Burkholderiales</taxon>
        <taxon>Sphaerotilaceae</taxon>
        <taxon>Leptothrix</taxon>
    </lineage>
</organism>
<dbReference type="PANTHER" id="PTHR43065">
    <property type="entry name" value="SENSOR HISTIDINE KINASE"/>
    <property type="match status" value="1"/>
</dbReference>
<evidence type="ECO:0000313" key="6">
    <source>
        <dbReference type="EMBL" id="MDP4302381.1"/>
    </source>
</evidence>
<dbReference type="PANTHER" id="PTHR43065:SF42">
    <property type="entry name" value="TWO-COMPONENT SENSOR PPRA"/>
    <property type="match status" value="1"/>
</dbReference>
<evidence type="ECO:0000259" key="5">
    <source>
        <dbReference type="PROSITE" id="PS50109"/>
    </source>
</evidence>
<keyword evidence="6" id="KW-0547">Nucleotide-binding</keyword>
<proteinExistence type="predicted"/>
<feature type="coiled-coil region" evidence="4">
    <location>
        <begin position="318"/>
        <end position="345"/>
    </location>
</feature>
<accession>A0ABT9G7K6</accession>
<name>A0ABT9G7K6_LEPDI</name>
<protein>
    <recommendedName>
        <fullName evidence="2">histidine kinase</fullName>
        <ecNumber evidence="2">2.7.13.3</ecNumber>
    </recommendedName>
</protein>
<dbReference type="CDD" id="cd00082">
    <property type="entry name" value="HisKA"/>
    <property type="match status" value="1"/>
</dbReference>
<dbReference type="InterPro" id="IPR003661">
    <property type="entry name" value="HisK_dim/P_dom"/>
</dbReference>
<evidence type="ECO:0000256" key="2">
    <source>
        <dbReference type="ARBA" id="ARBA00012438"/>
    </source>
</evidence>
<keyword evidence="7" id="KW-1185">Reference proteome</keyword>
<comment type="catalytic activity">
    <reaction evidence="1">
        <text>ATP + protein L-histidine = ADP + protein N-phospho-L-histidine.</text>
        <dbReference type="EC" id="2.7.13.3"/>
    </reaction>
</comment>
<dbReference type="InterPro" id="IPR004358">
    <property type="entry name" value="Sig_transdc_His_kin-like_C"/>
</dbReference>
<evidence type="ECO:0000313" key="7">
    <source>
        <dbReference type="Proteomes" id="UP001235760"/>
    </source>
</evidence>
<sequence>MNTRLQPPWRPLAAGLGLALLGSALLLLRDHATQREAFEAQARIAHRLLSQQAVQHEAILGSLVLLQAGDGPVATRPEQRLSALFGQIVSVDRRGPGEAWPEVTWVEAEARARRDGHAALVTPSADEFGRAGRFRIVQPGHPHSYALQIALARMVPRTEWPERVGHGPDAAPLRMALQADGGASWSLPLPPGTDAARLPGGGWSFAFHKRLATASQPFDLVVRWDSGWAGWPWGGLLAVWLLSLGGVLGLWTLRRDWQAQAERQRRAEAQLRIGQAARLNALGERAAGIAHELNQPLTAVLASTQAADRLLAEDPPELETARSAMQQAVRQARRASEVLQRLRALVQPGEEAAGADEPAAVALAPAVRQALDLLSTELERLAVQPALDLPDTLALQADAVTLEQILHNLLSNALQAMTQVPVAERRLVIAAHARGPDAIELRVTDQGLGVPEARRAQLFEPFFTTRDGRLGLGLSLCETLAASAGGSLHFEPAEPRGAVFVLRMPAAVQAPVRRSTTRG</sequence>
<dbReference type="SUPFAM" id="SSF47384">
    <property type="entry name" value="Homodimeric domain of signal transducing histidine kinase"/>
    <property type="match status" value="1"/>
</dbReference>
<dbReference type="InterPro" id="IPR036097">
    <property type="entry name" value="HisK_dim/P_sf"/>
</dbReference>
<feature type="domain" description="Histidine kinase" evidence="5">
    <location>
        <begin position="288"/>
        <end position="508"/>
    </location>
</feature>
<dbReference type="Pfam" id="PF00512">
    <property type="entry name" value="HisKA"/>
    <property type="match status" value="1"/>
</dbReference>
<dbReference type="RefSeq" id="WP_305750922.1">
    <property type="nucleotide sequence ID" value="NZ_JAUZEE010000011.1"/>
</dbReference>
<dbReference type="Gene3D" id="3.30.565.10">
    <property type="entry name" value="Histidine kinase-like ATPase, C-terminal domain"/>
    <property type="match status" value="1"/>
</dbReference>
<dbReference type="InterPro" id="IPR005467">
    <property type="entry name" value="His_kinase_dom"/>
</dbReference>
<dbReference type="SMART" id="SM00388">
    <property type="entry name" value="HisKA"/>
    <property type="match status" value="1"/>
</dbReference>
<dbReference type="PROSITE" id="PS50109">
    <property type="entry name" value="HIS_KIN"/>
    <property type="match status" value="1"/>
</dbReference>
<evidence type="ECO:0000256" key="4">
    <source>
        <dbReference type="SAM" id="Coils"/>
    </source>
</evidence>
<evidence type="ECO:0000256" key="3">
    <source>
        <dbReference type="ARBA" id="ARBA00022553"/>
    </source>
</evidence>
<dbReference type="InterPro" id="IPR036890">
    <property type="entry name" value="HATPase_C_sf"/>
</dbReference>
<dbReference type="EC" id="2.7.13.3" evidence="2"/>
<dbReference type="InterPro" id="IPR003594">
    <property type="entry name" value="HATPase_dom"/>
</dbReference>
<dbReference type="PRINTS" id="PR00344">
    <property type="entry name" value="BCTRLSENSOR"/>
</dbReference>
<dbReference type="SUPFAM" id="SSF55874">
    <property type="entry name" value="ATPase domain of HSP90 chaperone/DNA topoisomerase II/histidine kinase"/>
    <property type="match status" value="1"/>
</dbReference>
<dbReference type="Pfam" id="PF02518">
    <property type="entry name" value="HATPase_c"/>
    <property type="match status" value="1"/>
</dbReference>
<reference evidence="6 7" key="1">
    <citation type="submission" date="2023-08" db="EMBL/GenBank/DDBJ databases">
        <authorList>
            <person name="Roldan D.M."/>
            <person name="Menes R.J."/>
        </authorList>
    </citation>
    <scope>NUCLEOTIDE SEQUENCE [LARGE SCALE GENOMIC DNA]</scope>
    <source>
        <strain evidence="6 7">CCM 2812</strain>
    </source>
</reference>
<dbReference type="EMBL" id="JAUZEE010000011">
    <property type="protein sequence ID" value="MDP4302381.1"/>
    <property type="molecule type" value="Genomic_DNA"/>
</dbReference>
<comment type="caution">
    <text evidence="6">The sequence shown here is derived from an EMBL/GenBank/DDBJ whole genome shotgun (WGS) entry which is preliminary data.</text>
</comment>
<gene>
    <name evidence="6" type="ORF">Q8X39_17220</name>
</gene>
<keyword evidence="6" id="KW-0067">ATP-binding</keyword>
<dbReference type="GO" id="GO:0005524">
    <property type="term" value="F:ATP binding"/>
    <property type="evidence" value="ECO:0007669"/>
    <property type="project" value="UniProtKB-KW"/>
</dbReference>
<dbReference type="Gene3D" id="1.10.287.130">
    <property type="match status" value="1"/>
</dbReference>
<dbReference type="SMART" id="SM00387">
    <property type="entry name" value="HATPase_c"/>
    <property type="match status" value="1"/>
</dbReference>
<keyword evidence="4" id="KW-0175">Coiled coil</keyword>